<dbReference type="Proteomes" id="UP000054217">
    <property type="component" value="Unassembled WGS sequence"/>
</dbReference>
<sequence>MAYRRCQRISSHFVVKPAAVGVRNVLFRLFALALDLPETYFDDKTRNSAAAMHIIHYPHQTGPEDDGIVGVSAHSE</sequence>
<dbReference type="OrthoDB" id="288590at2759"/>
<accession>A0A0C3JQI0</accession>
<evidence type="ECO:0000313" key="2">
    <source>
        <dbReference type="Proteomes" id="UP000054217"/>
    </source>
</evidence>
<dbReference type="InterPro" id="IPR027443">
    <property type="entry name" value="IPNS-like_sf"/>
</dbReference>
<proteinExistence type="predicted"/>
<organism evidence="1 2">
    <name type="scientific">Pisolithus tinctorius Marx 270</name>
    <dbReference type="NCBI Taxonomy" id="870435"/>
    <lineage>
        <taxon>Eukaryota</taxon>
        <taxon>Fungi</taxon>
        <taxon>Dikarya</taxon>
        <taxon>Basidiomycota</taxon>
        <taxon>Agaricomycotina</taxon>
        <taxon>Agaricomycetes</taxon>
        <taxon>Agaricomycetidae</taxon>
        <taxon>Boletales</taxon>
        <taxon>Sclerodermatineae</taxon>
        <taxon>Pisolithaceae</taxon>
        <taxon>Pisolithus</taxon>
    </lineage>
</organism>
<name>A0A0C3JQI0_PISTI</name>
<dbReference type="InParanoid" id="A0A0C3JQI0"/>
<evidence type="ECO:0000313" key="1">
    <source>
        <dbReference type="EMBL" id="KIN99761.1"/>
    </source>
</evidence>
<dbReference type="STRING" id="870435.A0A0C3JQI0"/>
<dbReference type="HOGENOM" id="CLU_2655513_0_0_1"/>
<reference evidence="1 2" key="1">
    <citation type="submission" date="2014-04" db="EMBL/GenBank/DDBJ databases">
        <authorList>
            <consortium name="DOE Joint Genome Institute"/>
            <person name="Kuo A."/>
            <person name="Kohler A."/>
            <person name="Costa M.D."/>
            <person name="Nagy L.G."/>
            <person name="Floudas D."/>
            <person name="Copeland A."/>
            <person name="Barry K.W."/>
            <person name="Cichocki N."/>
            <person name="Veneault-Fourrey C."/>
            <person name="LaButti K."/>
            <person name="Lindquist E.A."/>
            <person name="Lipzen A."/>
            <person name="Lundell T."/>
            <person name="Morin E."/>
            <person name="Murat C."/>
            <person name="Sun H."/>
            <person name="Tunlid A."/>
            <person name="Henrissat B."/>
            <person name="Grigoriev I.V."/>
            <person name="Hibbett D.S."/>
            <person name="Martin F."/>
            <person name="Nordberg H.P."/>
            <person name="Cantor M.N."/>
            <person name="Hua S.X."/>
        </authorList>
    </citation>
    <scope>NUCLEOTIDE SEQUENCE [LARGE SCALE GENOMIC DNA]</scope>
    <source>
        <strain evidence="1 2">Marx 270</strain>
    </source>
</reference>
<protein>
    <submittedName>
        <fullName evidence="1">Uncharacterized protein</fullName>
    </submittedName>
</protein>
<keyword evidence="2" id="KW-1185">Reference proteome</keyword>
<dbReference type="Gene3D" id="2.60.120.330">
    <property type="entry name" value="B-lactam Antibiotic, Isopenicillin N Synthase, Chain"/>
    <property type="match status" value="1"/>
</dbReference>
<dbReference type="SUPFAM" id="SSF51197">
    <property type="entry name" value="Clavaminate synthase-like"/>
    <property type="match status" value="1"/>
</dbReference>
<gene>
    <name evidence="1" type="ORF">M404DRAFT_1004466</name>
</gene>
<dbReference type="AlphaFoldDB" id="A0A0C3JQI0"/>
<reference evidence="2" key="2">
    <citation type="submission" date="2015-01" db="EMBL/GenBank/DDBJ databases">
        <title>Evolutionary Origins and Diversification of the Mycorrhizal Mutualists.</title>
        <authorList>
            <consortium name="DOE Joint Genome Institute"/>
            <consortium name="Mycorrhizal Genomics Consortium"/>
            <person name="Kohler A."/>
            <person name="Kuo A."/>
            <person name="Nagy L.G."/>
            <person name="Floudas D."/>
            <person name="Copeland A."/>
            <person name="Barry K.W."/>
            <person name="Cichocki N."/>
            <person name="Veneault-Fourrey C."/>
            <person name="LaButti K."/>
            <person name="Lindquist E.A."/>
            <person name="Lipzen A."/>
            <person name="Lundell T."/>
            <person name="Morin E."/>
            <person name="Murat C."/>
            <person name="Riley R."/>
            <person name="Ohm R."/>
            <person name="Sun H."/>
            <person name="Tunlid A."/>
            <person name="Henrissat B."/>
            <person name="Grigoriev I.V."/>
            <person name="Hibbett D.S."/>
            <person name="Martin F."/>
        </authorList>
    </citation>
    <scope>NUCLEOTIDE SEQUENCE [LARGE SCALE GENOMIC DNA]</scope>
    <source>
        <strain evidence="2">Marx 270</strain>
    </source>
</reference>
<dbReference type="EMBL" id="KN832002">
    <property type="protein sequence ID" value="KIN99761.1"/>
    <property type="molecule type" value="Genomic_DNA"/>
</dbReference>